<evidence type="ECO:0008006" key="2">
    <source>
        <dbReference type="Google" id="ProtNLM"/>
    </source>
</evidence>
<dbReference type="EMBL" id="UINC01056849">
    <property type="protein sequence ID" value="SVB77369.1"/>
    <property type="molecule type" value="Genomic_DNA"/>
</dbReference>
<dbReference type="SUPFAM" id="SSF158791">
    <property type="entry name" value="MgtE N-terminal domain-like"/>
    <property type="match status" value="1"/>
</dbReference>
<evidence type="ECO:0000313" key="1">
    <source>
        <dbReference type="EMBL" id="SVB77369.1"/>
    </source>
</evidence>
<name>A0A382GQX0_9ZZZZ</name>
<sequence length="91" mass="10007">ALKESKEQFGEKEKIIKKNVDSLIKVYSSMKAPEAAKLIAAIDEDLALRIISGMKDKVAGQVLSQLDVKVAKAITEKLAGKEEKKPKKEEP</sequence>
<reference evidence="1" key="1">
    <citation type="submission" date="2018-05" db="EMBL/GenBank/DDBJ databases">
        <authorList>
            <person name="Lanie J.A."/>
            <person name="Ng W.-L."/>
            <person name="Kazmierczak K.M."/>
            <person name="Andrzejewski T.M."/>
            <person name="Davidsen T.M."/>
            <person name="Wayne K.J."/>
            <person name="Tettelin H."/>
            <person name="Glass J.I."/>
            <person name="Rusch D."/>
            <person name="Podicherti R."/>
            <person name="Tsui H.-C.T."/>
            <person name="Winkler M.E."/>
        </authorList>
    </citation>
    <scope>NUCLEOTIDE SEQUENCE</scope>
</reference>
<accession>A0A382GQX0</accession>
<dbReference type="AlphaFoldDB" id="A0A382GQX0"/>
<feature type="non-terminal residue" evidence="1">
    <location>
        <position position="1"/>
    </location>
</feature>
<proteinExistence type="predicted"/>
<organism evidence="1">
    <name type="scientific">marine metagenome</name>
    <dbReference type="NCBI Taxonomy" id="408172"/>
    <lineage>
        <taxon>unclassified sequences</taxon>
        <taxon>metagenomes</taxon>
        <taxon>ecological metagenomes</taxon>
    </lineage>
</organism>
<gene>
    <name evidence="1" type="ORF">METZ01_LOCUS230223</name>
</gene>
<protein>
    <recommendedName>
        <fullName evidence="2">Magnesium transporter MgtE intracellular domain-containing protein</fullName>
    </recommendedName>
</protein>